<evidence type="ECO:0000256" key="4">
    <source>
        <dbReference type="ARBA" id="ARBA00022741"/>
    </source>
</evidence>
<evidence type="ECO:0000256" key="6">
    <source>
        <dbReference type="ARBA" id="ARBA00022967"/>
    </source>
</evidence>
<dbReference type="AlphaFoldDB" id="A0A0A8HRZ1"/>
<dbReference type="STRING" id="1284.SHYC_10515"/>
<dbReference type="GeneID" id="41073873"/>
<dbReference type="InterPro" id="IPR017871">
    <property type="entry name" value="ABC_transporter-like_CS"/>
</dbReference>
<dbReference type="SMART" id="SM00382">
    <property type="entry name" value="AAA"/>
    <property type="match status" value="1"/>
</dbReference>
<dbReference type="PROSITE" id="PS50893">
    <property type="entry name" value="ABC_TRANSPORTER_2"/>
    <property type="match status" value="1"/>
</dbReference>
<dbReference type="GO" id="GO:0016887">
    <property type="term" value="F:ATP hydrolysis activity"/>
    <property type="evidence" value="ECO:0007669"/>
    <property type="project" value="InterPro"/>
</dbReference>
<dbReference type="InterPro" id="IPR003439">
    <property type="entry name" value="ABC_transporter-like_ATP-bd"/>
</dbReference>
<keyword evidence="3" id="KW-1003">Cell membrane</keyword>
<comment type="similarity">
    <text evidence="1">Belongs to the ABC transporter superfamily.</text>
</comment>
<dbReference type="KEGG" id="shu:SHYC_10515"/>
<keyword evidence="6" id="KW-1278">Translocase</keyword>
<proteinExistence type="inferred from homology"/>
<dbReference type="EMBL" id="QXVO01000007">
    <property type="protein sequence ID" value="RIO46764.1"/>
    <property type="molecule type" value="Genomic_DNA"/>
</dbReference>
<sequence length="264" mass="29805">MKPTVNIEHVTKEYRIYRNNKERIKDALWPKHKNKTFYALKDVSIQAYPGDVIGLVGINGSGKSTLSNMIGGSLTPTHGHIDKAGDVSVIAINAGLNGNLTGMENIEFKMLCMGFNKHEIKALTPQIVEFSELGEFIYQPVKKYSSGMRSKLGFSISVTINPEILVIDEALSVGDQTFTQKSLKKIYEFKEAEKTIFFVSHNLRQVREFCTKIAWIEAGQLKDFGTVEDILPKYEAFLKDFKKKSVADQKAFRAQLDANRFEIK</sequence>
<dbReference type="RefSeq" id="WP_039646896.1">
    <property type="nucleotide sequence ID" value="NZ_CP008747.1"/>
</dbReference>
<dbReference type="PANTHER" id="PTHR46743">
    <property type="entry name" value="TEICHOIC ACIDS EXPORT ATP-BINDING PROTEIN TAGH"/>
    <property type="match status" value="1"/>
</dbReference>
<dbReference type="PANTHER" id="PTHR46743:SF2">
    <property type="entry name" value="TEICHOIC ACIDS EXPORT ATP-BINDING PROTEIN TAGH"/>
    <property type="match status" value="1"/>
</dbReference>
<dbReference type="Proteomes" id="UP000285625">
    <property type="component" value="Unassembled WGS sequence"/>
</dbReference>
<keyword evidence="5 8" id="KW-0067">ATP-binding</keyword>
<dbReference type="FunFam" id="3.40.50.300:FF:003010">
    <property type="entry name" value="Teichoic acids export ATP-binding protein TagH"/>
    <property type="match status" value="1"/>
</dbReference>
<dbReference type="NCBIfam" id="NF010066">
    <property type="entry name" value="PRK13546.1"/>
    <property type="match status" value="1"/>
</dbReference>
<evidence type="ECO:0000256" key="2">
    <source>
        <dbReference type="ARBA" id="ARBA00022448"/>
    </source>
</evidence>
<dbReference type="GO" id="GO:0016020">
    <property type="term" value="C:membrane"/>
    <property type="evidence" value="ECO:0007669"/>
    <property type="project" value="InterPro"/>
</dbReference>
<reference evidence="8 9" key="1">
    <citation type="journal article" date="2016" name="Front. Microbiol.">
        <title>Comprehensive Phylogenetic Analysis of Bovine Non-aureus Staphylococci Species Based on Whole-Genome Sequencing.</title>
        <authorList>
            <person name="Naushad S."/>
            <person name="Barkema H.W."/>
            <person name="Luby C."/>
            <person name="Condas L.A."/>
            <person name="Nobrega D.B."/>
            <person name="Carson D.A."/>
            <person name="De Buck J."/>
        </authorList>
    </citation>
    <scope>NUCLEOTIDE SEQUENCE [LARGE SCALE GENOMIC DNA]</scope>
    <source>
        <strain evidence="8 9">SNUC 5959</strain>
    </source>
</reference>
<evidence type="ECO:0000256" key="1">
    <source>
        <dbReference type="ARBA" id="ARBA00005417"/>
    </source>
</evidence>
<dbReference type="InterPro" id="IPR003593">
    <property type="entry name" value="AAA+_ATPase"/>
</dbReference>
<dbReference type="Gene3D" id="3.40.50.300">
    <property type="entry name" value="P-loop containing nucleotide triphosphate hydrolases"/>
    <property type="match status" value="1"/>
</dbReference>
<keyword evidence="4" id="KW-0547">Nucleotide-binding</keyword>
<evidence type="ECO:0000256" key="7">
    <source>
        <dbReference type="ARBA" id="ARBA00023136"/>
    </source>
</evidence>
<dbReference type="CDD" id="cd03220">
    <property type="entry name" value="ABC_KpsT_Wzt"/>
    <property type="match status" value="1"/>
</dbReference>
<dbReference type="Pfam" id="PF00005">
    <property type="entry name" value="ABC_tran"/>
    <property type="match status" value="1"/>
</dbReference>
<evidence type="ECO:0000313" key="9">
    <source>
        <dbReference type="Proteomes" id="UP000285625"/>
    </source>
</evidence>
<evidence type="ECO:0000256" key="5">
    <source>
        <dbReference type="ARBA" id="ARBA00022840"/>
    </source>
</evidence>
<organism evidence="8 9">
    <name type="scientific">Staphylococcus hyicus</name>
    <dbReference type="NCBI Taxonomy" id="1284"/>
    <lineage>
        <taxon>Bacteria</taxon>
        <taxon>Bacillati</taxon>
        <taxon>Bacillota</taxon>
        <taxon>Bacilli</taxon>
        <taxon>Bacillales</taxon>
        <taxon>Staphylococcaceae</taxon>
        <taxon>Staphylococcus</taxon>
    </lineage>
</organism>
<dbReference type="SUPFAM" id="SSF52540">
    <property type="entry name" value="P-loop containing nucleoside triphosphate hydrolases"/>
    <property type="match status" value="1"/>
</dbReference>
<dbReference type="GO" id="GO:0140359">
    <property type="term" value="F:ABC-type transporter activity"/>
    <property type="evidence" value="ECO:0007669"/>
    <property type="project" value="InterPro"/>
</dbReference>
<name>A0A0A8HRZ1_STAHY</name>
<dbReference type="InterPro" id="IPR050683">
    <property type="entry name" value="Bact_Polysacc_Export_ATP-bd"/>
</dbReference>
<dbReference type="InterPro" id="IPR027417">
    <property type="entry name" value="P-loop_NTPase"/>
</dbReference>
<keyword evidence="2" id="KW-0813">Transport</keyword>
<evidence type="ECO:0000313" key="8">
    <source>
        <dbReference type="EMBL" id="RIO46764.1"/>
    </source>
</evidence>
<protein>
    <submittedName>
        <fullName evidence="8">Teichoic acids export ABC transporter ATP-binding subunit TagH</fullName>
    </submittedName>
</protein>
<dbReference type="HOGENOM" id="CLU_000604_1_2_9"/>
<dbReference type="InterPro" id="IPR015860">
    <property type="entry name" value="ABC_transpr_TagH-like"/>
</dbReference>
<dbReference type="PROSITE" id="PS00211">
    <property type="entry name" value="ABC_TRANSPORTER_1"/>
    <property type="match status" value="1"/>
</dbReference>
<comment type="caution">
    <text evidence="8">The sequence shown here is derived from an EMBL/GenBank/DDBJ whole genome shotgun (WGS) entry which is preliminary data.</text>
</comment>
<gene>
    <name evidence="8" type="primary">tagH</name>
    <name evidence="8" type="ORF">BUZ57_03390</name>
</gene>
<keyword evidence="7" id="KW-0472">Membrane</keyword>
<accession>A0A0A8HRZ1</accession>
<dbReference type="GO" id="GO:0005524">
    <property type="term" value="F:ATP binding"/>
    <property type="evidence" value="ECO:0007669"/>
    <property type="project" value="UniProtKB-KW"/>
</dbReference>
<evidence type="ECO:0000256" key="3">
    <source>
        <dbReference type="ARBA" id="ARBA00022475"/>
    </source>
</evidence>